<keyword evidence="3" id="KW-0378">Hydrolase</keyword>
<dbReference type="Gene3D" id="3.30.160.20">
    <property type="match status" value="1"/>
</dbReference>
<dbReference type="GO" id="GO:0043022">
    <property type="term" value="F:ribosome binding"/>
    <property type="evidence" value="ECO:0007669"/>
    <property type="project" value="TreeGrafter"/>
</dbReference>
<dbReference type="GO" id="GO:0072344">
    <property type="term" value="P:rescue of stalled ribosome"/>
    <property type="evidence" value="ECO:0007669"/>
    <property type="project" value="TreeGrafter"/>
</dbReference>
<reference evidence="7 8" key="2">
    <citation type="journal article" date="2018" name="Nat. Biotechnol.">
        <title>A standardized bacterial taxonomy based on genome phylogeny substantially revises the tree of life.</title>
        <authorList>
            <person name="Parks D.H."/>
            <person name="Chuvochina M."/>
            <person name="Waite D.W."/>
            <person name="Rinke C."/>
            <person name="Skarshewski A."/>
            <person name="Chaumeil P.A."/>
            <person name="Hugenholtz P."/>
        </authorList>
    </citation>
    <scope>NUCLEOTIDE SEQUENCE [LARGE SCALE GENOMIC DNA]</scope>
    <source>
        <strain evidence="4">UBA10378</strain>
        <strain evidence="3">UBA8557</strain>
    </source>
</reference>
<dbReference type="RefSeq" id="WP_035555532.1">
    <property type="nucleotide sequence ID" value="NZ_AWFH01000063.1"/>
</dbReference>
<dbReference type="EMBL" id="DMBR01000114">
    <property type="protein sequence ID" value="HAE93688.1"/>
    <property type="molecule type" value="Genomic_DNA"/>
</dbReference>
<dbReference type="PANTHER" id="PTHR47814:SF1">
    <property type="entry name" value="PEPTIDYL-TRNA HYDROLASE ARFB"/>
    <property type="match status" value="1"/>
</dbReference>
<evidence type="ECO:0000313" key="3">
    <source>
        <dbReference type="EMBL" id="HAE93688.1"/>
    </source>
</evidence>
<keyword evidence="6" id="KW-1185">Reference proteome</keyword>
<dbReference type="Proteomes" id="UP000263957">
    <property type="component" value="Unassembled WGS sequence"/>
</dbReference>
<dbReference type="PATRIC" id="fig|1280948.3.peg.3456"/>
<feature type="domain" description="Prokaryotic-type class I peptide chain release factors" evidence="2">
    <location>
        <begin position="26"/>
        <end position="42"/>
    </location>
</feature>
<dbReference type="EMBL" id="AWFH01000063">
    <property type="protein sequence ID" value="KCZ57829.1"/>
    <property type="molecule type" value="Genomic_DNA"/>
</dbReference>
<feature type="compositionally biased region" description="Basic residues" evidence="1">
    <location>
        <begin position="120"/>
        <end position="131"/>
    </location>
</feature>
<dbReference type="Pfam" id="PF00472">
    <property type="entry name" value="RF-1"/>
    <property type="match status" value="1"/>
</dbReference>
<dbReference type="PANTHER" id="PTHR47814">
    <property type="entry name" value="PEPTIDYL-TRNA HYDROLASE ARFB"/>
    <property type="match status" value="1"/>
</dbReference>
<dbReference type="Proteomes" id="UP000259173">
    <property type="component" value="Unassembled WGS sequence"/>
</dbReference>
<sequence length="144" mass="16161">MAEFGDIRINDTLTLPAWEVSEAFVRASGPGGQNVNKVSTAVQLTWHVEASSLPPDVKTRFAKLYANRITKDGRLVLEASEHRSQALNREAARKRLAEMILRASRKPKRRIKTKPTYGSVKRRIAAKKRRGEIKALRGNVDPTD</sequence>
<evidence type="ECO:0000256" key="1">
    <source>
        <dbReference type="SAM" id="MobiDB-lite"/>
    </source>
</evidence>
<evidence type="ECO:0000313" key="6">
    <source>
        <dbReference type="Proteomes" id="UP000024547"/>
    </source>
</evidence>
<dbReference type="STRING" id="1280948.HY36_11675"/>
<dbReference type="AlphaFoldDB" id="A0A059DWP5"/>
<dbReference type="OrthoDB" id="9815709at2"/>
<organism evidence="5 6">
    <name type="scientific">Hyphomonas atlantica</name>
    <dbReference type="NCBI Taxonomy" id="1280948"/>
    <lineage>
        <taxon>Bacteria</taxon>
        <taxon>Pseudomonadati</taxon>
        <taxon>Pseudomonadota</taxon>
        <taxon>Alphaproteobacteria</taxon>
        <taxon>Hyphomonadales</taxon>
        <taxon>Hyphomonadaceae</taxon>
        <taxon>Hyphomonas</taxon>
    </lineage>
</organism>
<name>A0A059DWP5_9PROT</name>
<evidence type="ECO:0000313" key="4">
    <source>
        <dbReference type="EMBL" id="HBQ47291.1"/>
    </source>
</evidence>
<dbReference type="SUPFAM" id="SSF110916">
    <property type="entry name" value="Peptidyl-tRNA hydrolase domain-like"/>
    <property type="match status" value="1"/>
</dbReference>
<dbReference type="GO" id="GO:0003747">
    <property type="term" value="F:translation release factor activity"/>
    <property type="evidence" value="ECO:0007669"/>
    <property type="project" value="InterPro"/>
</dbReference>
<dbReference type="EMBL" id="DOGS01000004">
    <property type="protein sequence ID" value="HBQ47291.1"/>
    <property type="molecule type" value="Genomic_DNA"/>
</dbReference>
<evidence type="ECO:0000259" key="2">
    <source>
        <dbReference type="PROSITE" id="PS00745"/>
    </source>
</evidence>
<feature type="region of interest" description="Disordered" evidence="1">
    <location>
        <begin position="108"/>
        <end position="144"/>
    </location>
</feature>
<evidence type="ECO:0000313" key="5">
    <source>
        <dbReference type="EMBL" id="KCZ57829.1"/>
    </source>
</evidence>
<dbReference type="InterPro" id="IPR000352">
    <property type="entry name" value="Pep_chain_release_fac_I"/>
</dbReference>
<protein>
    <submittedName>
        <fullName evidence="3">Aminoacyl-tRNA hydrolase</fullName>
    </submittedName>
    <submittedName>
        <fullName evidence="5">Peptide chain release factor I</fullName>
    </submittedName>
</protein>
<dbReference type="Proteomes" id="UP000024547">
    <property type="component" value="Unassembled WGS sequence"/>
</dbReference>
<gene>
    <name evidence="3" type="ORF">DCG65_03955</name>
    <name evidence="4" type="ORF">DD728_00135</name>
    <name evidence="5" type="ORF">HY36_11675</name>
</gene>
<dbReference type="eggNOG" id="COG1186">
    <property type="taxonomic scope" value="Bacteria"/>
</dbReference>
<accession>A0A059DWP5</accession>
<evidence type="ECO:0000313" key="8">
    <source>
        <dbReference type="Proteomes" id="UP000263957"/>
    </source>
</evidence>
<dbReference type="PROSITE" id="PS00745">
    <property type="entry name" value="RF_PROK_I"/>
    <property type="match status" value="1"/>
</dbReference>
<reference evidence="5 6" key="1">
    <citation type="journal article" date="2014" name="Antonie Van Leeuwenhoek">
        <title>Hyphomonas beringensis sp. nov. and Hyphomonas chukchiensis sp. nov., isolated from surface seawater of the Bering Sea and Chukchi Sea.</title>
        <authorList>
            <person name="Li C."/>
            <person name="Lai Q."/>
            <person name="Li G."/>
            <person name="Dong C."/>
            <person name="Wang J."/>
            <person name="Liao Y."/>
            <person name="Shao Z."/>
        </authorList>
    </citation>
    <scope>NUCLEOTIDE SEQUENCE [LARGE SCALE GENOMIC DNA]</scope>
    <source>
        <strain evidence="5 6">22II1-22F38</strain>
    </source>
</reference>
<proteinExistence type="predicted"/>
<comment type="caution">
    <text evidence="5">The sequence shown here is derived from an EMBL/GenBank/DDBJ whole genome shotgun (WGS) entry which is preliminary data.</text>
</comment>
<dbReference type="NCBIfam" id="NF006718">
    <property type="entry name" value="PRK09256.1"/>
    <property type="match status" value="1"/>
</dbReference>
<dbReference type="GO" id="GO:0004045">
    <property type="term" value="F:peptidyl-tRNA hydrolase activity"/>
    <property type="evidence" value="ECO:0007669"/>
    <property type="project" value="TreeGrafter"/>
</dbReference>
<evidence type="ECO:0000313" key="7">
    <source>
        <dbReference type="Proteomes" id="UP000259173"/>
    </source>
</evidence>